<dbReference type="OrthoDB" id="310806at2759"/>
<gene>
    <name evidence="8" type="ORF">SteCoe_803</name>
</gene>
<dbReference type="PANTHER" id="PTHR46093:SF18">
    <property type="entry name" value="FIBRONECTIN TYPE-III DOMAIN-CONTAINING PROTEIN"/>
    <property type="match status" value="1"/>
</dbReference>
<evidence type="ECO:0000256" key="4">
    <source>
        <dbReference type="SAM" id="MobiDB-lite"/>
    </source>
</evidence>
<feature type="domain" description="EGF-like" evidence="7">
    <location>
        <begin position="352"/>
        <end position="384"/>
    </location>
</feature>
<evidence type="ECO:0000313" key="8">
    <source>
        <dbReference type="EMBL" id="OMJ95733.1"/>
    </source>
</evidence>
<keyword evidence="5" id="KW-1133">Transmembrane helix</keyword>
<feature type="region of interest" description="Disordered" evidence="4">
    <location>
        <begin position="458"/>
        <end position="569"/>
    </location>
</feature>
<reference evidence="8 9" key="1">
    <citation type="submission" date="2016-11" db="EMBL/GenBank/DDBJ databases">
        <title>The macronuclear genome of Stentor coeruleus: a giant cell with tiny introns.</title>
        <authorList>
            <person name="Slabodnick M."/>
            <person name="Ruby J.G."/>
            <person name="Reiff S.B."/>
            <person name="Swart E.C."/>
            <person name="Gosai S."/>
            <person name="Prabakaran S."/>
            <person name="Witkowska E."/>
            <person name="Larue G.E."/>
            <person name="Fisher S."/>
            <person name="Freeman R.M."/>
            <person name="Gunawardena J."/>
            <person name="Chu W."/>
            <person name="Stover N.A."/>
            <person name="Gregory B.D."/>
            <person name="Nowacki M."/>
            <person name="Derisi J."/>
            <person name="Roy S.W."/>
            <person name="Marshall W.F."/>
            <person name="Sood P."/>
        </authorList>
    </citation>
    <scope>NUCLEOTIDE SEQUENCE [LARGE SCALE GENOMIC DNA]</scope>
    <source>
        <strain evidence="8">WM001</strain>
    </source>
</reference>
<feature type="transmembrane region" description="Helical" evidence="5">
    <location>
        <begin position="622"/>
        <end position="644"/>
    </location>
</feature>
<keyword evidence="9" id="KW-1185">Reference proteome</keyword>
<name>A0A1R2D3B1_9CILI</name>
<proteinExistence type="predicted"/>
<feature type="compositionally biased region" description="Acidic residues" evidence="4">
    <location>
        <begin position="540"/>
        <end position="562"/>
    </location>
</feature>
<sequence>MYFILLLQLVASTSPLYTWIKETSMEGLIPLPRGGHSATQIGRFIYIFGGCDVNMQCYNDLHSYSTETHNWVRLNSTGTPPGVRGGHSATQLGTRMIVFGGTSKGLEFNDLYEYDSLTDHWKNLLPEGEKPIGRCNHAAAIDSDGNIYIIGGFSSRGYLNDVWVYNPPYNRWVEYKTSGDAPTPRELHSFIVEGKVGYLFGGFHIGGVSGELYILDLELMTWQKAQDDGYLPEPREGHNSLRISEFIFIIGGCDFALETCYNDVYVLDLLTFWWTKLENKPFSPLPPLKERSTSVNMGSMIYTIGGCYLNKHCFNDVMKINTGIECDCEGHGVCRGGVCVCEKGYSGSDCSIRANCRENCLLRGFCTSSGNCDCYPGYKGKICEYESGCPNNCTGILNGRCQTDGICECNSGYSGSDCMCECVNGYCYNGGCICKVGWIGEKCDFADPLFVTEEVVEDEVSEDLEEVSDIDEQEETDEILEDVSSDSEAISDDTETTSDDTEIISDDTETTSDDTESEDSETTEENSELIDSTTENQETSTEDSETIDDSSETTDDSSDDTTEASTPVLTQDFVELPAYAQQDLQLIKCNECIHGKCIKGKCYCESSWTGDSCNQSTSGINIIYAGVFFIVFFLIGSTIGYIYLCYKPKKHKDPEQSSLLSS</sequence>
<dbReference type="Proteomes" id="UP000187209">
    <property type="component" value="Unassembled WGS sequence"/>
</dbReference>
<evidence type="ECO:0000259" key="7">
    <source>
        <dbReference type="PROSITE" id="PS50026"/>
    </source>
</evidence>
<evidence type="ECO:0000256" key="6">
    <source>
        <dbReference type="SAM" id="SignalP"/>
    </source>
</evidence>
<dbReference type="SMART" id="SM00181">
    <property type="entry name" value="EGF"/>
    <property type="match status" value="5"/>
</dbReference>
<dbReference type="PANTHER" id="PTHR46093">
    <property type="entry name" value="ACYL-COA-BINDING DOMAIN-CONTAINING PROTEIN 5"/>
    <property type="match status" value="1"/>
</dbReference>
<dbReference type="Gene3D" id="2.10.25.10">
    <property type="entry name" value="Laminin"/>
    <property type="match status" value="2"/>
</dbReference>
<comment type="caution">
    <text evidence="3">Lacks conserved residue(s) required for the propagation of feature annotation.</text>
</comment>
<dbReference type="Pfam" id="PF23106">
    <property type="entry name" value="EGF_Teneurin"/>
    <property type="match status" value="1"/>
</dbReference>
<protein>
    <recommendedName>
        <fullName evidence="7">EGF-like domain-containing protein</fullName>
    </recommendedName>
</protein>
<dbReference type="AlphaFoldDB" id="A0A1R2D3B1"/>
<evidence type="ECO:0000256" key="5">
    <source>
        <dbReference type="SAM" id="Phobius"/>
    </source>
</evidence>
<dbReference type="PROSITE" id="PS50026">
    <property type="entry name" value="EGF_3"/>
    <property type="match status" value="1"/>
</dbReference>
<comment type="caution">
    <text evidence="8">The sequence shown here is derived from an EMBL/GenBank/DDBJ whole genome shotgun (WGS) entry which is preliminary data.</text>
</comment>
<accession>A0A1R2D3B1</accession>
<dbReference type="InterPro" id="IPR000742">
    <property type="entry name" value="EGF"/>
</dbReference>
<evidence type="ECO:0000256" key="1">
    <source>
        <dbReference type="ARBA" id="ARBA00022441"/>
    </source>
</evidence>
<dbReference type="SUPFAM" id="SSF117281">
    <property type="entry name" value="Kelch motif"/>
    <property type="match status" value="1"/>
</dbReference>
<keyword evidence="5" id="KW-0812">Transmembrane</keyword>
<feature type="disulfide bond" evidence="3">
    <location>
        <begin position="356"/>
        <end position="366"/>
    </location>
</feature>
<evidence type="ECO:0000313" key="9">
    <source>
        <dbReference type="Proteomes" id="UP000187209"/>
    </source>
</evidence>
<evidence type="ECO:0000256" key="3">
    <source>
        <dbReference type="PROSITE-ProRule" id="PRU00076"/>
    </source>
</evidence>
<evidence type="ECO:0000256" key="2">
    <source>
        <dbReference type="ARBA" id="ARBA00022737"/>
    </source>
</evidence>
<organism evidence="8 9">
    <name type="scientific">Stentor coeruleus</name>
    <dbReference type="NCBI Taxonomy" id="5963"/>
    <lineage>
        <taxon>Eukaryota</taxon>
        <taxon>Sar</taxon>
        <taxon>Alveolata</taxon>
        <taxon>Ciliophora</taxon>
        <taxon>Postciliodesmatophora</taxon>
        <taxon>Heterotrichea</taxon>
        <taxon>Heterotrichida</taxon>
        <taxon>Stentoridae</taxon>
        <taxon>Stentor</taxon>
    </lineage>
</organism>
<feature type="signal peptide" evidence="6">
    <location>
        <begin position="1"/>
        <end position="15"/>
    </location>
</feature>
<keyword evidence="6" id="KW-0732">Signal</keyword>
<feature type="compositionally biased region" description="Acidic residues" evidence="4">
    <location>
        <begin position="458"/>
        <end position="528"/>
    </location>
</feature>
<keyword evidence="3" id="KW-1015">Disulfide bond</keyword>
<feature type="disulfide bond" evidence="3">
    <location>
        <begin position="374"/>
        <end position="383"/>
    </location>
</feature>
<keyword evidence="1" id="KW-0880">Kelch repeat</keyword>
<keyword evidence="5" id="KW-0472">Membrane</keyword>
<dbReference type="EMBL" id="MPUH01000008">
    <property type="protein sequence ID" value="OMJ95733.1"/>
    <property type="molecule type" value="Genomic_DNA"/>
</dbReference>
<keyword evidence="2" id="KW-0677">Repeat</keyword>
<dbReference type="InterPro" id="IPR015915">
    <property type="entry name" value="Kelch-typ_b-propeller"/>
</dbReference>
<dbReference type="PROSITE" id="PS01186">
    <property type="entry name" value="EGF_2"/>
    <property type="match status" value="2"/>
</dbReference>
<dbReference type="Gene3D" id="2.120.10.80">
    <property type="entry name" value="Kelch-type beta propeller"/>
    <property type="match status" value="2"/>
</dbReference>
<feature type="chain" id="PRO_5012232701" description="EGF-like domain-containing protein" evidence="6">
    <location>
        <begin position="16"/>
        <end position="662"/>
    </location>
</feature>
<keyword evidence="3" id="KW-0245">EGF-like domain</keyword>
<dbReference type="Pfam" id="PF24681">
    <property type="entry name" value="Kelch_KLHDC2_KLHL20_DRC7"/>
    <property type="match status" value="1"/>
</dbReference>
<dbReference type="PROSITE" id="PS00022">
    <property type="entry name" value="EGF_1"/>
    <property type="match status" value="2"/>
</dbReference>